<dbReference type="FunFam" id="1.10.12.10:FF:000001">
    <property type="entry name" value="Probable enoyl-CoA hydratase, mitochondrial"/>
    <property type="match status" value="1"/>
</dbReference>
<accession>A0A2P4NMA1</accession>
<comment type="caution">
    <text evidence="4">The sequence shown here is derived from an EMBL/GenBank/DDBJ whole genome shotgun (WGS) entry which is preliminary data.</text>
</comment>
<dbReference type="GO" id="GO:0016853">
    <property type="term" value="F:isomerase activity"/>
    <property type="evidence" value="ECO:0007669"/>
    <property type="project" value="UniProtKB-KW"/>
</dbReference>
<dbReference type="FunFam" id="3.90.226.10:FF:000009">
    <property type="entry name" value="Carnitinyl-CoA dehydratase"/>
    <property type="match status" value="1"/>
</dbReference>
<comment type="similarity">
    <text evidence="1 3">Belongs to the enoyl-CoA hydratase/isomerase family.</text>
</comment>
<evidence type="ECO:0000256" key="3">
    <source>
        <dbReference type="RuleBase" id="RU003707"/>
    </source>
</evidence>
<keyword evidence="5" id="KW-1185">Reference proteome</keyword>
<dbReference type="Gene3D" id="3.90.226.10">
    <property type="entry name" value="2-enoyl-CoA Hydratase, Chain A, domain 1"/>
    <property type="match status" value="1"/>
</dbReference>
<dbReference type="Proteomes" id="UP000053621">
    <property type="component" value="Unassembled WGS sequence"/>
</dbReference>
<dbReference type="PANTHER" id="PTHR11941:SF54">
    <property type="entry name" value="ENOYL-COA HYDRATASE, MITOCHONDRIAL"/>
    <property type="match status" value="1"/>
</dbReference>
<name>A0A2P4NMA1_9EURY</name>
<gene>
    <name evidence="4" type="ORF">AUR65_016780</name>
</gene>
<dbReference type="GO" id="GO:0016836">
    <property type="term" value="F:hydro-lyase activity"/>
    <property type="evidence" value="ECO:0007669"/>
    <property type="project" value="UniProtKB-ARBA"/>
</dbReference>
<dbReference type="GO" id="GO:0006635">
    <property type="term" value="P:fatty acid beta-oxidation"/>
    <property type="evidence" value="ECO:0007669"/>
    <property type="project" value="TreeGrafter"/>
</dbReference>
<organism evidence="4 5">
    <name type="scientific">Haloferax marisrubri</name>
    <dbReference type="NCBI Taxonomy" id="1544719"/>
    <lineage>
        <taxon>Archaea</taxon>
        <taxon>Methanobacteriati</taxon>
        <taxon>Methanobacteriota</taxon>
        <taxon>Stenosarchaea group</taxon>
        <taxon>Halobacteria</taxon>
        <taxon>Halobacteriales</taxon>
        <taxon>Haloferacaceae</taxon>
        <taxon>Haloferax</taxon>
    </lineage>
</organism>
<dbReference type="InterPro" id="IPR018376">
    <property type="entry name" value="Enoyl-CoA_hyd/isom_CS"/>
</dbReference>
<evidence type="ECO:0000256" key="1">
    <source>
        <dbReference type="ARBA" id="ARBA00005254"/>
    </source>
</evidence>
<keyword evidence="2" id="KW-0456">Lyase</keyword>
<dbReference type="SUPFAM" id="SSF52096">
    <property type="entry name" value="ClpP/crotonase"/>
    <property type="match status" value="1"/>
</dbReference>
<proteinExistence type="inferred from homology"/>
<dbReference type="InterPro" id="IPR029045">
    <property type="entry name" value="ClpP/crotonase-like_dom_sf"/>
</dbReference>
<evidence type="ECO:0000256" key="2">
    <source>
        <dbReference type="ARBA" id="ARBA00023239"/>
    </source>
</evidence>
<protein>
    <submittedName>
        <fullName evidence="4">Enoyl-CoA hydratase/isomerase family protein</fullName>
    </submittedName>
</protein>
<dbReference type="Gene3D" id="1.10.12.10">
    <property type="entry name" value="Lyase 2-enoyl-coa Hydratase, Chain A, domain 2"/>
    <property type="match status" value="1"/>
</dbReference>
<dbReference type="InterPro" id="IPR014748">
    <property type="entry name" value="Enoyl-CoA_hydra_C"/>
</dbReference>
<dbReference type="InterPro" id="IPR001753">
    <property type="entry name" value="Enoyl-CoA_hydra/iso"/>
</dbReference>
<evidence type="ECO:0000313" key="5">
    <source>
        <dbReference type="Proteomes" id="UP000053621"/>
    </source>
</evidence>
<dbReference type="PANTHER" id="PTHR11941">
    <property type="entry name" value="ENOYL-COA HYDRATASE-RELATED"/>
    <property type="match status" value="1"/>
</dbReference>
<dbReference type="CDD" id="cd06558">
    <property type="entry name" value="crotonase-like"/>
    <property type="match status" value="1"/>
</dbReference>
<reference evidence="4" key="1">
    <citation type="submission" date="2017-08" db="EMBL/GenBank/DDBJ databases">
        <title>Haloferax marisrubri sp. nov., isolated from the Discovery deep brine-seawater interface in the Red Sea.</title>
        <authorList>
            <person name="Zhang G."/>
            <person name="Stingl U."/>
        </authorList>
    </citation>
    <scope>NUCLEOTIDE SEQUENCE [LARGE SCALE GENOMIC DNA]</scope>
    <source>
        <strain evidence="4">SB3</strain>
    </source>
</reference>
<dbReference type="Pfam" id="PF00378">
    <property type="entry name" value="ECH_1"/>
    <property type="match status" value="1"/>
</dbReference>
<dbReference type="EMBL" id="LOPW02000018">
    <property type="protein sequence ID" value="POG54292.1"/>
    <property type="molecule type" value="Genomic_DNA"/>
</dbReference>
<dbReference type="AlphaFoldDB" id="A0A2P4NMA1"/>
<sequence length="343" mass="37524">MSSLRNTRRIETGFRSDSNLFAPESSFTVWPLGLWSITRQRCISAVCLAEFHRYLHVYADSCCSSGPLTRRKLISMPYNDFSTMPEFTHVKVETDDDIGTIRIDRPDQLNALNTNVVDELYDAFAHLEEAGVVVVLLRTTGDRAFVAGADLKEITEFSNREFLEFQKNSRETNDYIAEHPAQVIAVVDGLAYGGGFELALAADMIVSEESATFAVPEVKLGLIPGGGATQRLPRIIGTNKAKELLATGETISADEAKSLGLVNRLAEDGSGLDAARGLAETIADRPPLAVQEVKRVVDGGVESSLETGLSYEQEVTYQLFDSDDVTEGIQAFLEDRDPEFTGS</sequence>
<evidence type="ECO:0000313" key="4">
    <source>
        <dbReference type="EMBL" id="POG54292.1"/>
    </source>
</evidence>
<dbReference type="PROSITE" id="PS00166">
    <property type="entry name" value="ENOYL_COA_HYDRATASE"/>
    <property type="match status" value="1"/>
</dbReference>